<protein>
    <submittedName>
        <fullName evidence="1">Uncharacterized protein</fullName>
    </submittedName>
</protein>
<dbReference type="Proteomes" id="UP001159363">
    <property type="component" value="Chromosome 16"/>
</dbReference>
<gene>
    <name evidence="1" type="ORF">PR048_033092</name>
</gene>
<evidence type="ECO:0000313" key="1">
    <source>
        <dbReference type="EMBL" id="KAJ8865572.1"/>
    </source>
</evidence>
<proteinExistence type="predicted"/>
<name>A0ABQ9G2E7_9NEOP</name>
<comment type="caution">
    <text evidence="1">The sequence shown here is derived from an EMBL/GenBank/DDBJ whole genome shotgun (WGS) entry which is preliminary data.</text>
</comment>
<reference evidence="1 2" key="1">
    <citation type="submission" date="2023-02" db="EMBL/GenBank/DDBJ databases">
        <title>LHISI_Scaffold_Assembly.</title>
        <authorList>
            <person name="Stuart O.P."/>
            <person name="Cleave R."/>
            <person name="Magrath M.J.L."/>
            <person name="Mikheyev A.S."/>
        </authorList>
    </citation>
    <scope>NUCLEOTIDE SEQUENCE [LARGE SCALE GENOMIC DNA]</scope>
    <source>
        <strain evidence="1">Daus_M_001</strain>
        <tissue evidence="1">Leg muscle</tissue>
    </source>
</reference>
<dbReference type="EMBL" id="JARBHB010000017">
    <property type="protein sequence ID" value="KAJ8865572.1"/>
    <property type="molecule type" value="Genomic_DNA"/>
</dbReference>
<accession>A0ABQ9G2E7</accession>
<evidence type="ECO:0000313" key="2">
    <source>
        <dbReference type="Proteomes" id="UP001159363"/>
    </source>
</evidence>
<organism evidence="1 2">
    <name type="scientific">Dryococelus australis</name>
    <dbReference type="NCBI Taxonomy" id="614101"/>
    <lineage>
        <taxon>Eukaryota</taxon>
        <taxon>Metazoa</taxon>
        <taxon>Ecdysozoa</taxon>
        <taxon>Arthropoda</taxon>
        <taxon>Hexapoda</taxon>
        <taxon>Insecta</taxon>
        <taxon>Pterygota</taxon>
        <taxon>Neoptera</taxon>
        <taxon>Polyneoptera</taxon>
        <taxon>Phasmatodea</taxon>
        <taxon>Verophasmatodea</taxon>
        <taxon>Anareolatae</taxon>
        <taxon>Phasmatidae</taxon>
        <taxon>Eurycanthinae</taxon>
        <taxon>Dryococelus</taxon>
    </lineage>
</organism>
<keyword evidence="2" id="KW-1185">Reference proteome</keyword>
<sequence length="83" mass="9222">MTAGLLQHYAVFLSGFNYTIDFKKGIENSNIACLSRAPINTNSYTASAINNEMKQLCDATIEQISISIVTYQLLKEETKKDAN</sequence>